<organism evidence="2 3">
    <name type="scientific">Candidula unifasciata</name>
    <dbReference type="NCBI Taxonomy" id="100452"/>
    <lineage>
        <taxon>Eukaryota</taxon>
        <taxon>Metazoa</taxon>
        <taxon>Spiralia</taxon>
        <taxon>Lophotrochozoa</taxon>
        <taxon>Mollusca</taxon>
        <taxon>Gastropoda</taxon>
        <taxon>Heterobranchia</taxon>
        <taxon>Euthyneura</taxon>
        <taxon>Panpulmonata</taxon>
        <taxon>Eupulmonata</taxon>
        <taxon>Stylommatophora</taxon>
        <taxon>Helicina</taxon>
        <taxon>Helicoidea</taxon>
        <taxon>Geomitridae</taxon>
        <taxon>Candidula</taxon>
    </lineage>
</organism>
<reference evidence="2" key="1">
    <citation type="submission" date="2021-04" db="EMBL/GenBank/DDBJ databases">
        <authorList>
            <consortium name="Molecular Ecology Group"/>
        </authorList>
    </citation>
    <scope>NUCLEOTIDE SEQUENCE</scope>
</reference>
<gene>
    <name evidence="2" type="ORF">CUNI_LOCUS4257</name>
</gene>
<comment type="caution">
    <text evidence="2">The sequence shown here is derived from an EMBL/GenBank/DDBJ whole genome shotgun (WGS) entry which is preliminary data.</text>
</comment>
<evidence type="ECO:0000256" key="1">
    <source>
        <dbReference type="SAM" id="MobiDB-lite"/>
    </source>
</evidence>
<feature type="compositionally biased region" description="Polar residues" evidence="1">
    <location>
        <begin position="148"/>
        <end position="157"/>
    </location>
</feature>
<name>A0A8S3YNN4_9EUPU</name>
<dbReference type="AlphaFoldDB" id="A0A8S3YNN4"/>
<dbReference type="EMBL" id="CAJHNH020000593">
    <property type="protein sequence ID" value="CAG5118699.1"/>
    <property type="molecule type" value="Genomic_DNA"/>
</dbReference>
<feature type="region of interest" description="Disordered" evidence="1">
    <location>
        <begin position="148"/>
        <end position="172"/>
    </location>
</feature>
<keyword evidence="3" id="KW-1185">Reference proteome</keyword>
<dbReference type="Proteomes" id="UP000678393">
    <property type="component" value="Unassembled WGS sequence"/>
</dbReference>
<evidence type="ECO:0000313" key="2">
    <source>
        <dbReference type="EMBL" id="CAG5118699.1"/>
    </source>
</evidence>
<accession>A0A8S3YNN4</accession>
<protein>
    <submittedName>
        <fullName evidence="2">Uncharacterized protein</fullName>
    </submittedName>
</protein>
<sequence>MPVLLKGETNSVYSTVDVEALVHEVRERLCLKNRDRFCAPNRRGTPYDCSHRSSVFPRFHKHYSSPDSCSCHGKHRQQRSCNACSCDKKLSAKILDSKHIEDPHVLLEKLLSEQSLIQEAVRRLQSQTSPESTARKFFHFVEDDDSCDQFSNRTPGYSESEDDCVSQHSVDL</sequence>
<evidence type="ECO:0000313" key="3">
    <source>
        <dbReference type="Proteomes" id="UP000678393"/>
    </source>
</evidence>
<dbReference type="OrthoDB" id="6381246at2759"/>
<proteinExistence type="predicted"/>